<proteinExistence type="predicted"/>
<name>A0A4D6M538_VIGUN</name>
<dbReference type="AlphaFoldDB" id="A0A4D6M538"/>
<dbReference type="Proteomes" id="UP000501690">
    <property type="component" value="Linkage Group LG6"/>
</dbReference>
<keyword evidence="2" id="KW-1185">Reference proteome</keyword>
<accession>A0A4D6M538</accession>
<gene>
    <name evidence="1" type="ORF">DEO72_LG6g1104</name>
</gene>
<reference evidence="1 2" key="1">
    <citation type="submission" date="2019-04" db="EMBL/GenBank/DDBJ databases">
        <title>An improved genome assembly and genetic linkage map for asparagus bean, Vigna unguiculata ssp. sesquipedialis.</title>
        <authorList>
            <person name="Xia Q."/>
            <person name="Zhang R."/>
            <person name="Dong Y."/>
        </authorList>
    </citation>
    <scope>NUCLEOTIDE SEQUENCE [LARGE SCALE GENOMIC DNA]</scope>
    <source>
        <tissue evidence="1">Leaf</tissue>
    </source>
</reference>
<dbReference type="EMBL" id="CP039350">
    <property type="protein sequence ID" value="QCD96402.1"/>
    <property type="molecule type" value="Genomic_DNA"/>
</dbReference>
<evidence type="ECO:0000313" key="1">
    <source>
        <dbReference type="EMBL" id="QCD96402.1"/>
    </source>
</evidence>
<protein>
    <submittedName>
        <fullName evidence="1">Uncharacterized protein</fullName>
    </submittedName>
</protein>
<sequence>MFPCGAVSTMKVLNGEKGGGDSGGTVVLEGRWFYEWERSKMNVKLMICGYGWAWCLPRPLAFARFYFCFTQVGKERKIKKIVMAVTIVRERHRDGIRSEGLNVSLAWTGNSKRK</sequence>
<organism evidence="1 2">
    <name type="scientific">Vigna unguiculata</name>
    <name type="common">Cowpea</name>
    <dbReference type="NCBI Taxonomy" id="3917"/>
    <lineage>
        <taxon>Eukaryota</taxon>
        <taxon>Viridiplantae</taxon>
        <taxon>Streptophyta</taxon>
        <taxon>Embryophyta</taxon>
        <taxon>Tracheophyta</taxon>
        <taxon>Spermatophyta</taxon>
        <taxon>Magnoliopsida</taxon>
        <taxon>eudicotyledons</taxon>
        <taxon>Gunneridae</taxon>
        <taxon>Pentapetalae</taxon>
        <taxon>rosids</taxon>
        <taxon>fabids</taxon>
        <taxon>Fabales</taxon>
        <taxon>Fabaceae</taxon>
        <taxon>Papilionoideae</taxon>
        <taxon>50 kb inversion clade</taxon>
        <taxon>NPAAA clade</taxon>
        <taxon>indigoferoid/millettioid clade</taxon>
        <taxon>Phaseoleae</taxon>
        <taxon>Vigna</taxon>
    </lineage>
</organism>
<evidence type="ECO:0000313" key="2">
    <source>
        <dbReference type="Proteomes" id="UP000501690"/>
    </source>
</evidence>